<protein>
    <submittedName>
        <fullName evidence="2">UrcA family protein</fullName>
    </submittedName>
</protein>
<feature type="signal peptide" evidence="1">
    <location>
        <begin position="1"/>
        <end position="26"/>
    </location>
</feature>
<gene>
    <name evidence="2" type="ORF">G7078_05710</name>
</gene>
<dbReference type="EMBL" id="CP049871">
    <property type="protein sequence ID" value="QIL02334.1"/>
    <property type="molecule type" value="Genomic_DNA"/>
</dbReference>
<feature type="chain" id="PRO_5026261668" evidence="1">
    <location>
        <begin position="27"/>
        <end position="114"/>
    </location>
</feature>
<evidence type="ECO:0000313" key="3">
    <source>
        <dbReference type="Proteomes" id="UP000502502"/>
    </source>
</evidence>
<evidence type="ECO:0000313" key="2">
    <source>
        <dbReference type="EMBL" id="QIL02334.1"/>
    </source>
</evidence>
<dbReference type="NCBIfam" id="TIGR04433">
    <property type="entry name" value="UrcA_uranyl"/>
    <property type="match status" value="1"/>
</dbReference>
<dbReference type="Proteomes" id="UP000502502">
    <property type="component" value="Chromosome"/>
</dbReference>
<accession>A0A6G7ZMX3</accession>
<sequence length="114" mass="11925">MKQALRIILASALLTAAGTKAVPALAEPLRSDVQVSVVHTGDLDLSGSDGRRQLQLRLSQAAREVCGAASDFDLAGKNDVRRCRDAVLAKARSDSDALIAARSTQGSITLAAIR</sequence>
<name>A0A6G7ZMX3_9SPHN</name>
<dbReference type="InterPro" id="IPR030972">
    <property type="entry name" value="UrcA_uranyl"/>
</dbReference>
<keyword evidence="3" id="KW-1185">Reference proteome</keyword>
<evidence type="ECO:0000256" key="1">
    <source>
        <dbReference type="SAM" id="SignalP"/>
    </source>
</evidence>
<proteinExistence type="predicted"/>
<dbReference type="KEGG" id="ssin:G7078_05710"/>
<dbReference type="RefSeq" id="WP_166093900.1">
    <property type="nucleotide sequence ID" value="NZ_CP049871.1"/>
</dbReference>
<organism evidence="2 3">
    <name type="scientific">Sphingomonas sinipercae</name>
    <dbReference type="NCBI Taxonomy" id="2714944"/>
    <lineage>
        <taxon>Bacteria</taxon>
        <taxon>Pseudomonadati</taxon>
        <taxon>Pseudomonadota</taxon>
        <taxon>Alphaproteobacteria</taxon>
        <taxon>Sphingomonadales</taxon>
        <taxon>Sphingomonadaceae</taxon>
        <taxon>Sphingomonas</taxon>
    </lineage>
</organism>
<keyword evidence="1" id="KW-0732">Signal</keyword>
<reference evidence="2 3" key="1">
    <citation type="submission" date="2020-03" db="EMBL/GenBank/DDBJ databases">
        <title>Sphingomonas sp. nov., isolated from fish.</title>
        <authorList>
            <person name="Hyun D.-W."/>
            <person name="Bae J.-W."/>
        </authorList>
    </citation>
    <scope>NUCLEOTIDE SEQUENCE [LARGE SCALE GENOMIC DNA]</scope>
    <source>
        <strain evidence="2 3">HDW15C</strain>
    </source>
</reference>
<dbReference type="AlphaFoldDB" id="A0A6G7ZMX3"/>